<keyword evidence="4" id="KW-1133">Transmembrane helix</keyword>
<dbReference type="PROSITE" id="PS51820">
    <property type="entry name" value="PA14"/>
    <property type="match status" value="1"/>
</dbReference>
<gene>
    <name evidence="6" type="ordered locus">PAS_c034_0002</name>
</gene>
<proteinExistence type="predicted"/>
<keyword evidence="4" id="KW-0812">Transmembrane</keyword>
<dbReference type="InterPro" id="IPR037524">
    <property type="entry name" value="PA14/GLEYA"/>
</dbReference>
<evidence type="ECO:0000256" key="1">
    <source>
        <dbReference type="ARBA" id="ARBA00022729"/>
    </source>
</evidence>
<reference evidence="6" key="1">
    <citation type="journal article" date="2009" name="Nat. Biotechnol.">
        <title>Genome sequence of the recombinant protein production host Pichia pastoris.</title>
        <authorList>
            <person name="De Schutter K."/>
            <person name="Lin Y.C."/>
            <person name="Tiels P."/>
            <person name="Van Hecke A."/>
            <person name="Glinka S."/>
            <person name="Weber-Lehmann J."/>
            <person name="Rouze P."/>
            <person name="Van de Peer Y."/>
            <person name="Callewaert N."/>
        </authorList>
    </citation>
    <scope>NUCLEOTIDE SEQUENCE [LARGE SCALE GENOMIC DNA]</scope>
    <source>
        <strain evidence="6">GS115</strain>
    </source>
</reference>
<dbReference type="Pfam" id="PF13928">
    <property type="entry name" value="Flocculin_t3"/>
    <property type="match status" value="1"/>
</dbReference>
<feature type="domain" description="PA14" evidence="5">
    <location>
        <begin position="553"/>
        <end position="720"/>
    </location>
</feature>
<feature type="transmembrane region" description="Helical" evidence="4">
    <location>
        <begin position="54"/>
        <end position="72"/>
    </location>
</feature>
<feature type="region of interest" description="Disordered" evidence="3">
    <location>
        <begin position="967"/>
        <end position="1008"/>
    </location>
</feature>
<dbReference type="InterPro" id="IPR025928">
    <property type="entry name" value="Flocculin_t3_rpt"/>
</dbReference>
<keyword evidence="1" id="KW-0732">Signal</keyword>
<dbReference type="InParanoid" id="C4R9C9"/>
<dbReference type="Gene3D" id="2.60.120.1560">
    <property type="match status" value="1"/>
</dbReference>
<accession>C4R9C9</accession>
<keyword evidence="2" id="KW-0325">Glycoprotein</keyword>
<evidence type="ECO:0000256" key="3">
    <source>
        <dbReference type="SAM" id="MobiDB-lite"/>
    </source>
</evidence>
<evidence type="ECO:0000259" key="5">
    <source>
        <dbReference type="PROSITE" id="PS51820"/>
    </source>
</evidence>
<organism evidence="6">
    <name type="scientific">Komagataella phaffii (strain GS115 / ATCC 20864)</name>
    <name type="common">Yeast</name>
    <name type="synonym">Pichia pastoris</name>
    <dbReference type="NCBI Taxonomy" id="644223"/>
    <lineage>
        <taxon>Eukaryota</taxon>
        <taxon>Fungi</taxon>
        <taxon>Dikarya</taxon>
        <taxon>Ascomycota</taxon>
        <taxon>Saccharomycotina</taxon>
        <taxon>Pichiomycetes</taxon>
        <taxon>Pichiales</taxon>
        <taxon>Pichiaceae</taxon>
        <taxon>Komagataella</taxon>
    </lineage>
</organism>
<evidence type="ECO:0000256" key="4">
    <source>
        <dbReference type="SAM" id="Phobius"/>
    </source>
</evidence>
<evidence type="ECO:0000256" key="2">
    <source>
        <dbReference type="ARBA" id="ARBA00023180"/>
    </source>
</evidence>
<protein>
    <submittedName>
        <fullName evidence="6">Contains GLEYA adhesin domain</fullName>
    </submittedName>
</protein>
<dbReference type="SMR" id="C4R9C9"/>
<dbReference type="Pfam" id="PF10528">
    <property type="entry name" value="GLEYA"/>
    <property type="match status" value="1"/>
</dbReference>
<sequence length="1034" mass="110486">MQNTNDKLIIRTFYSISTIHGLLSINIFSDTRVYKFAIYSTDAVSLEPRTKNNMSLVTVLACFIIFAAHAFGQDTFYMLKVRTLTPNGYPLADSLSNPMQYWDLYYVPGGPRRLESSFVNWQPTTAAPINQFYCRLGTDGHMTGYNRVTGSVIGKLSFGTNAATALAFGSYDGDPSYPPQAFSISSSVSGTMTYLNVHYVNARSITWYSTTTATGETNVYINVASTGYTGDRTTYQAELWVEPFVPNIPVDTTTSIWTGSQTSYTTEVGENGGSTVIELIPTPPADATSTWTGTYTTRTTDADGSVIEQIPTPSADTTSVWTGTYTTWTTDADGSVIEQIPTPSADTTSVWTGTYTTWTTDADGSVIEQIPTPSADTTATWTGTETSYTTDVGEDGSSTVIELVPTPSADTTATWTGTETSYTTDVGEDGSSTVVELVPTPSADTTATWTGTETSYTTDVGEDGSSTVVELVPTPTPSADTTATWTGTETSYTTDVGEDGSSTVIELVPSDTETATNIVETPVPSSGVSDGVSVFDGFNVEVFHYPADNYELANEIGFLSYGYENLGLVTNATGVSDINFDTDSNWPYYIDRDALGNTGSYVNATIEYEGFFRAPVDGEYVFSFSNTDYNSILFVGSPAAAGQALQKRRVQFLKPETSPDHVLLFNNTRDLGQTISTTQYLLADQYYPLRVVIAAISQHALLDFQIKLPNGALLTQYQGYVYNFALEGSESTTVIGDKTSTWTGSYTTWTTDSDGSTVVVVPSATITADKTSTWTGSYTTWTTDSDGSTIVICPSITSDHNDKPSESTLTDGSISTTVVTVTSCDIEKCTKTTALTGVTETTLTTGGTTTVVTTYCPLPTDIVTVKTTSISGSEVLQTIYTAKPSHVVPNVHTLTVTITREVCDAFTCTQATIVTGEILKTTTLADTHSTTVVPVYVPLESYQSAVELSTLETVLKSSDFASGSAVTAGSAQPSYQSGGVAESSLTGSELEAHSTSDTVSQPSTISPQTGEANALRWSSFFGAALVPLVNVFFV</sequence>
<evidence type="ECO:0000313" key="6">
    <source>
        <dbReference type="EMBL" id="CAY67024.1"/>
    </source>
</evidence>
<dbReference type="EMBL" id="FN392323">
    <property type="protein sequence ID" value="CAY67024.1"/>
    <property type="molecule type" value="Genomic_DNA"/>
</dbReference>
<name>C4R9C9_KOMPG</name>
<dbReference type="InterPro" id="IPR018871">
    <property type="entry name" value="GLEYA_adhesin_domain"/>
</dbReference>
<dbReference type="AlphaFoldDB" id="C4R9C9"/>
<keyword evidence="4" id="KW-0472">Membrane</keyword>